<dbReference type="Proteomes" id="UP000631114">
    <property type="component" value="Unassembled WGS sequence"/>
</dbReference>
<keyword evidence="2" id="KW-1185">Reference proteome</keyword>
<evidence type="ECO:0000313" key="2">
    <source>
        <dbReference type="Proteomes" id="UP000631114"/>
    </source>
</evidence>
<reference evidence="1 2" key="1">
    <citation type="submission" date="2020-10" db="EMBL/GenBank/DDBJ databases">
        <title>The Coptis chinensis genome and diversification of protoberbering-type alkaloids.</title>
        <authorList>
            <person name="Wang B."/>
            <person name="Shu S."/>
            <person name="Song C."/>
            <person name="Liu Y."/>
        </authorList>
    </citation>
    <scope>NUCLEOTIDE SEQUENCE [LARGE SCALE GENOMIC DNA]</scope>
    <source>
        <strain evidence="1">HL-2020</strain>
        <tissue evidence="1">Leaf</tissue>
    </source>
</reference>
<dbReference type="OrthoDB" id="550575at2759"/>
<feature type="non-terminal residue" evidence="1">
    <location>
        <position position="1"/>
    </location>
</feature>
<comment type="caution">
    <text evidence="1">The sequence shown here is derived from an EMBL/GenBank/DDBJ whole genome shotgun (WGS) entry which is preliminary data.</text>
</comment>
<dbReference type="PANTHER" id="PTHR16134:SF36">
    <property type="entry name" value="TRANSPORT INHIBITOR RESPONSE 1-LIKE PROTEIN"/>
    <property type="match status" value="1"/>
</dbReference>
<dbReference type="Gene3D" id="3.80.10.10">
    <property type="entry name" value="Ribonuclease Inhibitor"/>
    <property type="match status" value="1"/>
</dbReference>
<accession>A0A835H0L3</accession>
<dbReference type="GO" id="GO:0031146">
    <property type="term" value="P:SCF-dependent proteasomal ubiquitin-dependent protein catabolic process"/>
    <property type="evidence" value="ECO:0007669"/>
    <property type="project" value="TreeGrafter"/>
</dbReference>
<name>A0A835H0L3_9MAGN</name>
<organism evidence="1 2">
    <name type="scientific">Coptis chinensis</name>
    <dbReference type="NCBI Taxonomy" id="261450"/>
    <lineage>
        <taxon>Eukaryota</taxon>
        <taxon>Viridiplantae</taxon>
        <taxon>Streptophyta</taxon>
        <taxon>Embryophyta</taxon>
        <taxon>Tracheophyta</taxon>
        <taxon>Spermatophyta</taxon>
        <taxon>Magnoliopsida</taxon>
        <taxon>Ranunculales</taxon>
        <taxon>Ranunculaceae</taxon>
        <taxon>Coptidoideae</taxon>
        <taxon>Coptis</taxon>
    </lineage>
</organism>
<protein>
    <recommendedName>
        <fullName evidence="3">Transport inhibitor response 1</fullName>
    </recommendedName>
</protein>
<dbReference type="AlphaFoldDB" id="A0A835H0L3"/>
<proteinExistence type="predicted"/>
<gene>
    <name evidence="1" type="ORF">IFM89_001439</name>
</gene>
<dbReference type="EMBL" id="JADFTS010000008">
    <property type="protein sequence ID" value="KAF9591095.1"/>
    <property type="molecule type" value="Genomic_DNA"/>
</dbReference>
<dbReference type="PANTHER" id="PTHR16134">
    <property type="entry name" value="F-BOX/TPR REPEAT PROTEIN POF3"/>
    <property type="match status" value="1"/>
</dbReference>
<evidence type="ECO:0008006" key="3">
    <source>
        <dbReference type="Google" id="ProtNLM"/>
    </source>
</evidence>
<sequence>QIRVLELIECEVDDDEIDWLSHFLETGTGAFSPDEADLVEKQEMDLPSAFASLNYLTCLSGFKEMLCGYLPSIQPVLDSVCNEGLQAMAATCSDLSELLVFPAIAWEDSDSPVSEVGLVAISEDHLTSEPMDMGFGAIVTNCPKLRRLALSGLLTDKAFYYIGQYGKLVRTLSVAFAGDTDVALTYVLQVCPEL</sequence>
<dbReference type="InterPro" id="IPR032675">
    <property type="entry name" value="LRR_dom_sf"/>
</dbReference>
<evidence type="ECO:0000313" key="1">
    <source>
        <dbReference type="EMBL" id="KAF9591095.1"/>
    </source>
</evidence>
<dbReference type="GO" id="GO:0019005">
    <property type="term" value="C:SCF ubiquitin ligase complex"/>
    <property type="evidence" value="ECO:0007669"/>
    <property type="project" value="TreeGrafter"/>
</dbReference>